<reference evidence="2 3" key="1">
    <citation type="submission" date="2019-03" db="EMBL/GenBank/DDBJ databases">
        <title>First draft genome of Liparis tanakae, snailfish: a comprehensive survey of snailfish specific genes.</title>
        <authorList>
            <person name="Kim W."/>
            <person name="Song I."/>
            <person name="Jeong J.-H."/>
            <person name="Kim D."/>
            <person name="Kim S."/>
            <person name="Ryu S."/>
            <person name="Song J.Y."/>
            <person name="Lee S.K."/>
        </authorList>
    </citation>
    <scope>NUCLEOTIDE SEQUENCE [LARGE SCALE GENOMIC DNA]</scope>
    <source>
        <tissue evidence="2">Muscle</tissue>
    </source>
</reference>
<dbReference type="Proteomes" id="UP000314294">
    <property type="component" value="Unassembled WGS sequence"/>
</dbReference>
<sequence>MQSAIAGTGIKASHLRWREEVKMGDYDLKKTWEERRMESNAVTSGSADYLCFPFSSHRTCELDMCCPLVSTTSLQSTPGASCGDDDYYFLRAHTPDRQNNKKRRRKGGQVTAQGATPCSPPGISDHMPSSPLHSPVGPSRWQEVVQSIWADRRHTAEAYETLGLLHTNVLERVNEAIRMHTLHDIILTSCLTLIHRKFTMGRSSDQPGSRASHTKGRPSSLTPTPAARSDRAGRCSAAASPKGADRILGGE</sequence>
<evidence type="ECO:0000313" key="3">
    <source>
        <dbReference type="Proteomes" id="UP000314294"/>
    </source>
</evidence>
<name>A0A4Z2H1R2_9TELE</name>
<feature type="region of interest" description="Disordered" evidence="1">
    <location>
        <begin position="201"/>
        <end position="251"/>
    </location>
</feature>
<keyword evidence="3" id="KW-1185">Reference proteome</keyword>
<proteinExistence type="predicted"/>
<evidence type="ECO:0000313" key="2">
    <source>
        <dbReference type="EMBL" id="TNN59808.1"/>
    </source>
</evidence>
<comment type="caution">
    <text evidence="2">The sequence shown here is derived from an EMBL/GenBank/DDBJ whole genome shotgun (WGS) entry which is preliminary data.</text>
</comment>
<feature type="region of interest" description="Disordered" evidence="1">
    <location>
        <begin position="93"/>
        <end position="138"/>
    </location>
</feature>
<dbReference type="EMBL" id="SRLO01000348">
    <property type="protein sequence ID" value="TNN59808.1"/>
    <property type="molecule type" value="Genomic_DNA"/>
</dbReference>
<protein>
    <submittedName>
        <fullName evidence="2">Uncharacterized protein</fullName>
    </submittedName>
</protein>
<feature type="compositionally biased region" description="Polar residues" evidence="1">
    <location>
        <begin position="201"/>
        <end position="223"/>
    </location>
</feature>
<dbReference type="AlphaFoldDB" id="A0A4Z2H1R2"/>
<gene>
    <name evidence="2" type="ORF">EYF80_029993</name>
</gene>
<accession>A0A4Z2H1R2</accession>
<evidence type="ECO:0000256" key="1">
    <source>
        <dbReference type="SAM" id="MobiDB-lite"/>
    </source>
</evidence>
<organism evidence="2 3">
    <name type="scientific">Liparis tanakae</name>
    <name type="common">Tanaka's snailfish</name>
    <dbReference type="NCBI Taxonomy" id="230148"/>
    <lineage>
        <taxon>Eukaryota</taxon>
        <taxon>Metazoa</taxon>
        <taxon>Chordata</taxon>
        <taxon>Craniata</taxon>
        <taxon>Vertebrata</taxon>
        <taxon>Euteleostomi</taxon>
        <taxon>Actinopterygii</taxon>
        <taxon>Neopterygii</taxon>
        <taxon>Teleostei</taxon>
        <taxon>Neoteleostei</taxon>
        <taxon>Acanthomorphata</taxon>
        <taxon>Eupercaria</taxon>
        <taxon>Perciformes</taxon>
        <taxon>Cottioidei</taxon>
        <taxon>Cottales</taxon>
        <taxon>Liparidae</taxon>
        <taxon>Liparis</taxon>
    </lineage>
</organism>